<dbReference type="Pfam" id="PF00014">
    <property type="entry name" value="Kunitz_BPTI"/>
    <property type="match status" value="2"/>
</dbReference>
<keyword evidence="6" id="KW-1199">Hemostasis impairing toxin</keyword>
<dbReference type="PROSITE" id="PS50279">
    <property type="entry name" value="BPTI_KUNITZ_2"/>
    <property type="match status" value="2"/>
</dbReference>
<dbReference type="InterPro" id="IPR002223">
    <property type="entry name" value="Kunitz_BPTI"/>
</dbReference>
<dbReference type="InterPro" id="IPR036880">
    <property type="entry name" value="Kunitz_BPTI_sf"/>
</dbReference>
<evidence type="ECO:0000256" key="3">
    <source>
        <dbReference type="ARBA" id="ARBA00022690"/>
    </source>
</evidence>
<protein>
    <submittedName>
        <fullName evidence="10">BPTI/Kunitz inhibitor domain-containing protein</fullName>
    </submittedName>
</protein>
<keyword evidence="6" id="KW-0800">Toxin</keyword>
<evidence type="ECO:0000256" key="5">
    <source>
        <dbReference type="ARBA" id="ARBA00023157"/>
    </source>
</evidence>
<evidence type="ECO:0000256" key="6">
    <source>
        <dbReference type="ARBA" id="ARBA00023240"/>
    </source>
</evidence>
<keyword evidence="5" id="KW-1015">Disulfide bond</keyword>
<dbReference type="InterPro" id="IPR050098">
    <property type="entry name" value="TFPI/VKTCI-like"/>
</dbReference>
<evidence type="ECO:0000313" key="9">
    <source>
        <dbReference type="Proteomes" id="UP000887560"/>
    </source>
</evidence>
<dbReference type="PANTHER" id="PTHR10083">
    <property type="entry name" value="KUNITZ-TYPE PROTEASE INHIBITOR-RELATED"/>
    <property type="match status" value="1"/>
</dbReference>
<comment type="subcellular location">
    <subcellularLocation>
        <location evidence="1">Secreted</location>
    </subcellularLocation>
</comment>
<keyword evidence="7" id="KW-1203">Blood coagulation cascade inhibiting toxin</keyword>
<evidence type="ECO:0000256" key="4">
    <source>
        <dbReference type="ARBA" id="ARBA00022900"/>
    </source>
</evidence>
<reference evidence="10" key="1">
    <citation type="submission" date="2022-11" db="UniProtKB">
        <authorList>
            <consortium name="WormBaseParasite"/>
        </authorList>
    </citation>
    <scope>IDENTIFICATION</scope>
</reference>
<dbReference type="GO" id="GO:0004867">
    <property type="term" value="F:serine-type endopeptidase inhibitor activity"/>
    <property type="evidence" value="ECO:0007669"/>
    <property type="project" value="UniProtKB-KW"/>
</dbReference>
<accession>A0A915P3Q3</accession>
<evidence type="ECO:0000259" key="8">
    <source>
        <dbReference type="PROSITE" id="PS50279"/>
    </source>
</evidence>
<dbReference type="GO" id="GO:0005615">
    <property type="term" value="C:extracellular space"/>
    <property type="evidence" value="ECO:0007669"/>
    <property type="project" value="TreeGrafter"/>
</dbReference>
<dbReference type="AlphaFoldDB" id="A0A915P3Q3"/>
<feature type="domain" description="BPTI/Kunitz inhibitor" evidence="8">
    <location>
        <begin position="105"/>
        <end position="155"/>
    </location>
</feature>
<dbReference type="WBParaSite" id="scf7180000423006.g10002">
    <property type="protein sequence ID" value="scf7180000423006.g10002"/>
    <property type="gene ID" value="scf7180000423006.g10002"/>
</dbReference>
<dbReference type="Proteomes" id="UP000887560">
    <property type="component" value="Unplaced"/>
</dbReference>
<dbReference type="PRINTS" id="PR00759">
    <property type="entry name" value="BASICPTASE"/>
</dbReference>
<keyword evidence="4" id="KW-0722">Serine protease inhibitor</keyword>
<evidence type="ECO:0000313" key="10">
    <source>
        <dbReference type="WBParaSite" id="scf7180000423006.g10002"/>
    </source>
</evidence>
<keyword evidence="2" id="KW-0964">Secreted</keyword>
<proteinExistence type="predicted"/>
<sequence length="169" mass="18665">LIKSEDGGNPCLQPCNPGQGFYQLTRWFWDAAAGCCRQFTYKGQKGNQNNFVSLEECNNASPPNPCRQSIQLPLVPCQPGPEACEGRRSTPETTVCCPIDQGDKCQLPIEPGEGTAQLPRFGYEPSTQQCHQFIYRGLKGNQNNFLTLEECQLACLPNPCPSVITMFSD</sequence>
<evidence type="ECO:0000256" key="1">
    <source>
        <dbReference type="ARBA" id="ARBA00004613"/>
    </source>
</evidence>
<dbReference type="CDD" id="cd22593">
    <property type="entry name" value="Kunitz_conkunitzin"/>
    <property type="match status" value="2"/>
</dbReference>
<evidence type="ECO:0000256" key="2">
    <source>
        <dbReference type="ARBA" id="ARBA00022525"/>
    </source>
</evidence>
<dbReference type="SMART" id="SM00131">
    <property type="entry name" value="KU"/>
    <property type="match status" value="2"/>
</dbReference>
<evidence type="ECO:0000256" key="7">
    <source>
        <dbReference type="ARBA" id="ARBA00034146"/>
    </source>
</evidence>
<feature type="domain" description="BPTI/Kunitz inhibitor" evidence="8">
    <location>
        <begin position="11"/>
        <end position="61"/>
    </location>
</feature>
<name>A0A915P3Q3_9BILA</name>
<dbReference type="Gene3D" id="4.10.410.10">
    <property type="entry name" value="Pancreatic trypsin inhibitor Kunitz domain"/>
    <property type="match status" value="2"/>
</dbReference>
<keyword evidence="9" id="KW-1185">Reference proteome</keyword>
<dbReference type="SUPFAM" id="SSF57362">
    <property type="entry name" value="BPTI-like"/>
    <property type="match status" value="2"/>
</dbReference>
<keyword evidence="3" id="KW-0646">Protease inhibitor</keyword>
<dbReference type="PANTHER" id="PTHR10083:SF376">
    <property type="entry name" value="SERINE PEPTIDASE INHIBITOR, KUNITZ TYPE, 3"/>
    <property type="match status" value="1"/>
</dbReference>
<organism evidence="9 10">
    <name type="scientific">Meloidogyne floridensis</name>
    <dbReference type="NCBI Taxonomy" id="298350"/>
    <lineage>
        <taxon>Eukaryota</taxon>
        <taxon>Metazoa</taxon>
        <taxon>Ecdysozoa</taxon>
        <taxon>Nematoda</taxon>
        <taxon>Chromadorea</taxon>
        <taxon>Rhabditida</taxon>
        <taxon>Tylenchina</taxon>
        <taxon>Tylenchomorpha</taxon>
        <taxon>Tylenchoidea</taxon>
        <taxon>Meloidogynidae</taxon>
        <taxon>Meloidogyninae</taxon>
        <taxon>Meloidogyne</taxon>
    </lineage>
</organism>